<evidence type="ECO:0000313" key="3">
    <source>
        <dbReference type="Proteomes" id="UP000265520"/>
    </source>
</evidence>
<dbReference type="Proteomes" id="UP000265520">
    <property type="component" value="Unassembled WGS sequence"/>
</dbReference>
<name>A0A392VTD5_9FABA</name>
<keyword evidence="3" id="KW-1185">Reference proteome</keyword>
<reference evidence="2 3" key="1">
    <citation type="journal article" date="2018" name="Front. Plant Sci.">
        <title>Red Clover (Trifolium pratense) and Zigzag Clover (T. medium) - A Picture of Genomic Similarities and Differences.</title>
        <authorList>
            <person name="Dluhosova J."/>
            <person name="Istvanek J."/>
            <person name="Nedelnik J."/>
            <person name="Repkova J."/>
        </authorList>
    </citation>
    <scope>NUCLEOTIDE SEQUENCE [LARGE SCALE GENOMIC DNA]</scope>
    <source>
        <strain evidence="3">cv. 10/8</strain>
        <tissue evidence="2">Leaf</tissue>
    </source>
</reference>
<organism evidence="2 3">
    <name type="scientific">Trifolium medium</name>
    <dbReference type="NCBI Taxonomy" id="97028"/>
    <lineage>
        <taxon>Eukaryota</taxon>
        <taxon>Viridiplantae</taxon>
        <taxon>Streptophyta</taxon>
        <taxon>Embryophyta</taxon>
        <taxon>Tracheophyta</taxon>
        <taxon>Spermatophyta</taxon>
        <taxon>Magnoliopsida</taxon>
        <taxon>eudicotyledons</taxon>
        <taxon>Gunneridae</taxon>
        <taxon>Pentapetalae</taxon>
        <taxon>rosids</taxon>
        <taxon>fabids</taxon>
        <taxon>Fabales</taxon>
        <taxon>Fabaceae</taxon>
        <taxon>Papilionoideae</taxon>
        <taxon>50 kb inversion clade</taxon>
        <taxon>NPAAA clade</taxon>
        <taxon>Hologalegina</taxon>
        <taxon>IRL clade</taxon>
        <taxon>Trifolieae</taxon>
        <taxon>Trifolium</taxon>
    </lineage>
</organism>
<accession>A0A392VTD5</accession>
<evidence type="ECO:0000256" key="1">
    <source>
        <dbReference type="SAM" id="MobiDB-lite"/>
    </source>
</evidence>
<proteinExistence type="predicted"/>
<dbReference type="EMBL" id="LXQA011278887">
    <property type="protein sequence ID" value="MCI91664.1"/>
    <property type="molecule type" value="Genomic_DNA"/>
</dbReference>
<sequence length="67" mass="6618">GGRGKDGDGDIDAAFVGGTEFSDEDHGAGVGVNGGGDGDGISFCGGVGWGEEEYCGEKEEEEGNVGF</sequence>
<evidence type="ECO:0000313" key="2">
    <source>
        <dbReference type="EMBL" id="MCI91664.1"/>
    </source>
</evidence>
<dbReference type="AlphaFoldDB" id="A0A392VTD5"/>
<feature type="non-terminal residue" evidence="2">
    <location>
        <position position="1"/>
    </location>
</feature>
<protein>
    <submittedName>
        <fullName evidence="2">Uncharacterized protein</fullName>
    </submittedName>
</protein>
<feature type="region of interest" description="Disordered" evidence="1">
    <location>
        <begin position="1"/>
        <end position="35"/>
    </location>
</feature>
<comment type="caution">
    <text evidence="2">The sequence shown here is derived from an EMBL/GenBank/DDBJ whole genome shotgun (WGS) entry which is preliminary data.</text>
</comment>